<dbReference type="GO" id="GO:0005739">
    <property type="term" value="C:mitochondrion"/>
    <property type="evidence" value="ECO:0007669"/>
    <property type="project" value="GOC"/>
</dbReference>
<evidence type="ECO:0000313" key="4">
    <source>
        <dbReference type="Proteomes" id="UP001279734"/>
    </source>
</evidence>
<name>A0AAD3T986_NEPGR</name>
<dbReference type="AlphaFoldDB" id="A0AAD3T986"/>
<sequence>MEQSLPQAIGRRVLISFIGRSRSSLNPPQGLCPYKRCHSYARSPRYNNKRANGHQQLPVITSESTSRYNATMFYAIPATALLGIVGVAAFLHYNDERRAVLKGQGRSHGGVTVTGPTIGGPFTLINTEHQIVTEHDLLGRWVLLYFGYTSSPDVGPAEVQKMAKAIDILESKQNIKVLPIFVTIDPQRDSPLQLRAYLREFDSRIMGLTGAIAAIRQMAQDYRVYFRKVEEVENDYLVESSQNMYLMNPNIEIVRCFGEEYNAEELSEAIYKMIKRET</sequence>
<dbReference type="PANTHER" id="PTHR12151">
    <property type="entry name" value="ELECTRON TRANSPORT PROTIN SCO1/SENC FAMILY MEMBER"/>
    <property type="match status" value="1"/>
</dbReference>
<evidence type="ECO:0008006" key="5">
    <source>
        <dbReference type="Google" id="ProtNLM"/>
    </source>
</evidence>
<dbReference type="Proteomes" id="UP001279734">
    <property type="component" value="Unassembled WGS sequence"/>
</dbReference>
<dbReference type="PANTHER" id="PTHR12151:SF1">
    <property type="entry name" value="PROTEIN SCO1 HOMOLOG 2, MITOCHONDRIAL"/>
    <property type="match status" value="1"/>
</dbReference>
<keyword evidence="2" id="KW-1133">Transmembrane helix</keyword>
<evidence type="ECO:0000256" key="2">
    <source>
        <dbReference type="SAM" id="Phobius"/>
    </source>
</evidence>
<comment type="caution">
    <text evidence="3">The sequence shown here is derived from an EMBL/GenBank/DDBJ whole genome shotgun (WGS) entry which is preliminary data.</text>
</comment>
<dbReference type="CDD" id="cd02968">
    <property type="entry name" value="SCO"/>
    <property type="match status" value="1"/>
</dbReference>
<accession>A0AAD3T986</accession>
<dbReference type="FunFam" id="3.40.30.10:FF:000013">
    <property type="entry name" value="Blast:Protein SCO1 homolog, mitochondrial"/>
    <property type="match status" value="1"/>
</dbReference>
<organism evidence="3 4">
    <name type="scientific">Nepenthes gracilis</name>
    <name type="common">Slender pitcher plant</name>
    <dbReference type="NCBI Taxonomy" id="150966"/>
    <lineage>
        <taxon>Eukaryota</taxon>
        <taxon>Viridiplantae</taxon>
        <taxon>Streptophyta</taxon>
        <taxon>Embryophyta</taxon>
        <taxon>Tracheophyta</taxon>
        <taxon>Spermatophyta</taxon>
        <taxon>Magnoliopsida</taxon>
        <taxon>eudicotyledons</taxon>
        <taxon>Gunneridae</taxon>
        <taxon>Pentapetalae</taxon>
        <taxon>Caryophyllales</taxon>
        <taxon>Nepenthaceae</taxon>
        <taxon>Nepenthes</taxon>
    </lineage>
</organism>
<reference evidence="3" key="1">
    <citation type="submission" date="2023-05" db="EMBL/GenBank/DDBJ databases">
        <title>Nepenthes gracilis genome sequencing.</title>
        <authorList>
            <person name="Fukushima K."/>
        </authorList>
    </citation>
    <scope>NUCLEOTIDE SEQUENCE</scope>
    <source>
        <strain evidence="3">SING2019-196</strain>
    </source>
</reference>
<evidence type="ECO:0000256" key="1">
    <source>
        <dbReference type="ARBA" id="ARBA00010996"/>
    </source>
</evidence>
<proteinExistence type="inferred from homology"/>
<dbReference type="InterPro" id="IPR036249">
    <property type="entry name" value="Thioredoxin-like_sf"/>
</dbReference>
<comment type="similarity">
    <text evidence="1">Belongs to the SCO1/2 family.</text>
</comment>
<dbReference type="InterPro" id="IPR003782">
    <property type="entry name" value="SCO1/SenC"/>
</dbReference>
<keyword evidence="2" id="KW-0812">Transmembrane</keyword>
<dbReference type="GO" id="GO:0033617">
    <property type="term" value="P:mitochondrial respiratory chain complex IV assembly"/>
    <property type="evidence" value="ECO:0007669"/>
    <property type="project" value="TreeGrafter"/>
</dbReference>
<protein>
    <recommendedName>
        <fullName evidence="5">Protein SCO1 homolog 2, mitochondrial</fullName>
    </recommendedName>
</protein>
<dbReference type="Pfam" id="PF02630">
    <property type="entry name" value="SCO1-SenC"/>
    <property type="match status" value="1"/>
</dbReference>
<evidence type="ECO:0000313" key="3">
    <source>
        <dbReference type="EMBL" id="GMH24724.1"/>
    </source>
</evidence>
<dbReference type="EMBL" id="BSYO01000028">
    <property type="protein sequence ID" value="GMH24724.1"/>
    <property type="molecule type" value="Genomic_DNA"/>
</dbReference>
<dbReference type="SUPFAM" id="SSF52833">
    <property type="entry name" value="Thioredoxin-like"/>
    <property type="match status" value="1"/>
</dbReference>
<gene>
    <name evidence="3" type="ORF">Nepgr_026567</name>
</gene>
<dbReference type="Gene3D" id="3.40.30.10">
    <property type="entry name" value="Glutaredoxin"/>
    <property type="match status" value="1"/>
</dbReference>
<keyword evidence="4" id="KW-1185">Reference proteome</keyword>
<keyword evidence="2" id="KW-0472">Membrane</keyword>
<feature type="transmembrane region" description="Helical" evidence="2">
    <location>
        <begin position="72"/>
        <end position="93"/>
    </location>
</feature>